<dbReference type="Pfam" id="PF13933">
    <property type="entry name" value="HRXXH"/>
    <property type="match status" value="1"/>
</dbReference>
<dbReference type="Proteomes" id="UP000799771">
    <property type="component" value="Unassembled WGS sequence"/>
</dbReference>
<keyword evidence="7" id="KW-1185">Reference proteome</keyword>
<dbReference type="RefSeq" id="XP_033529430.1">
    <property type="nucleotide sequence ID" value="XM_033663038.1"/>
</dbReference>
<dbReference type="OrthoDB" id="4689212at2759"/>
<evidence type="ECO:0000259" key="5">
    <source>
        <dbReference type="Pfam" id="PF13933"/>
    </source>
</evidence>
<dbReference type="GeneID" id="54403470"/>
<evidence type="ECO:0000313" key="6">
    <source>
        <dbReference type="EMBL" id="KAF2135043.1"/>
    </source>
</evidence>
<dbReference type="PANTHER" id="PTHR39399:SF1">
    <property type="entry name" value="PROTEIN ZPS1"/>
    <property type="match status" value="1"/>
</dbReference>
<dbReference type="GO" id="GO:0008270">
    <property type="term" value="F:zinc ion binding"/>
    <property type="evidence" value="ECO:0007669"/>
    <property type="project" value="TreeGrafter"/>
</dbReference>
<dbReference type="AlphaFoldDB" id="A0A6A6AV08"/>
<sequence>MVARFSALMLLGASAILAGPLAPRQATVTITEIAAAPAATAWNAGAVNEYTIHRSCNATQHAYIRKGLTETITICRQARDHILRWGNSSEIYQKYFGDAATGEAIGWYTKIVDGDKADVLFRCDNPDGNCDIQGWAGHWRGSNATSETVICDPSYELRRPLEGMCMHGYTVATGATNFYWASDLLHRLLHVPSVGEGVVEHYGEHTYPGVLELAQENATYASRNSDSLQYFALEVYAHDVAIPGEGCPGRFTVTVTASATASATGTSAASATGVVVSSAVSSVVSSVVSSAAAVATSAAAVEACTPHNDHWHCPPGVPEPASPPA</sequence>
<dbReference type="GO" id="GO:0009986">
    <property type="term" value="C:cell surface"/>
    <property type="evidence" value="ECO:0007669"/>
    <property type="project" value="TreeGrafter"/>
</dbReference>
<organism evidence="6 7">
    <name type="scientific">Dothidotthia symphoricarpi CBS 119687</name>
    <dbReference type="NCBI Taxonomy" id="1392245"/>
    <lineage>
        <taxon>Eukaryota</taxon>
        <taxon>Fungi</taxon>
        <taxon>Dikarya</taxon>
        <taxon>Ascomycota</taxon>
        <taxon>Pezizomycotina</taxon>
        <taxon>Dothideomycetes</taxon>
        <taxon>Pleosporomycetidae</taxon>
        <taxon>Pleosporales</taxon>
        <taxon>Dothidotthiaceae</taxon>
        <taxon>Dothidotthia</taxon>
    </lineage>
</organism>
<evidence type="ECO:0000256" key="1">
    <source>
        <dbReference type="ARBA" id="ARBA00022729"/>
    </source>
</evidence>
<dbReference type="InterPro" id="IPR024079">
    <property type="entry name" value="MetalloPept_cat_dom_sf"/>
</dbReference>
<dbReference type="CDD" id="cd11307">
    <property type="entry name" value="M35_Asp_f2_like"/>
    <property type="match status" value="1"/>
</dbReference>
<protein>
    <submittedName>
        <fullName evidence="6">Zincin</fullName>
    </submittedName>
</protein>
<dbReference type="FunFam" id="3.40.390.10:FF:000043">
    <property type="entry name" value="Major allergen Asp F2"/>
    <property type="match status" value="1"/>
</dbReference>
<comment type="similarity">
    <text evidence="3">Belongs to the ZPS1 family.</text>
</comment>
<dbReference type="GO" id="GO:0009277">
    <property type="term" value="C:fungal-type cell wall"/>
    <property type="evidence" value="ECO:0007669"/>
    <property type="project" value="TreeGrafter"/>
</dbReference>
<feature type="signal peptide" evidence="4">
    <location>
        <begin position="1"/>
        <end position="18"/>
    </location>
</feature>
<evidence type="ECO:0000256" key="4">
    <source>
        <dbReference type="SAM" id="SignalP"/>
    </source>
</evidence>
<evidence type="ECO:0000256" key="3">
    <source>
        <dbReference type="ARBA" id="ARBA00060890"/>
    </source>
</evidence>
<dbReference type="GO" id="GO:0005178">
    <property type="term" value="F:integrin binding"/>
    <property type="evidence" value="ECO:0007669"/>
    <property type="project" value="TreeGrafter"/>
</dbReference>
<proteinExistence type="inferred from homology"/>
<dbReference type="InterPro" id="IPR039124">
    <property type="entry name" value="PRA1-like"/>
</dbReference>
<feature type="chain" id="PRO_5025383233" evidence="4">
    <location>
        <begin position="19"/>
        <end position="325"/>
    </location>
</feature>
<dbReference type="SUPFAM" id="SSF55486">
    <property type="entry name" value="Metalloproteases ('zincins'), catalytic domain"/>
    <property type="match status" value="1"/>
</dbReference>
<dbReference type="EMBL" id="ML977497">
    <property type="protein sequence ID" value="KAF2135043.1"/>
    <property type="molecule type" value="Genomic_DNA"/>
</dbReference>
<accession>A0A6A6AV08</accession>
<name>A0A6A6AV08_9PLEO</name>
<feature type="domain" description="Putative peptidase" evidence="5">
    <location>
        <begin position="12"/>
        <end position="249"/>
    </location>
</feature>
<evidence type="ECO:0000313" key="7">
    <source>
        <dbReference type="Proteomes" id="UP000799771"/>
    </source>
</evidence>
<dbReference type="GO" id="GO:0005576">
    <property type="term" value="C:extracellular region"/>
    <property type="evidence" value="ECO:0007669"/>
    <property type="project" value="TreeGrafter"/>
</dbReference>
<dbReference type="Gene3D" id="3.40.390.10">
    <property type="entry name" value="Collagenase (Catalytic Domain)"/>
    <property type="match status" value="1"/>
</dbReference>
<evidence type="ECO:0000256" key="2">
    <source>
        <dbReference type="ARBA" id="ARBA00023180"/>
    </source>
</evidence>
<dbReference type="InterPro" id="IPR029482">
    <property type="entry name" value="HRXXH"/>
</dbReference>
<keyword evidence="1 4" id="KW-0732">Signal</keyword>
<keyword evidence="2" id="KW-0325">Glycoprotein</keyword>
<reference evidence="6" key="1">
    <citation type="journal article" date="2020" name="Stud. Mycol.">
        <title>101 Dothideomycetes genomes: a test case for predicting lifestyles and emergence of pathogens.</title>
        <authorList>
            <person name="Haridas S."/>
            <person name="Albert R."/>
            <person name="Binder M."/>
            <person name="Bloem J."/>
            <person name="Labutti K."/>
            <person name="Salamov A."/>
            <person name="Andreopoulos B."/>
            <person name="Baker S."/>
            <person name="Barry K."/>
            <person name="Bills G."/>
            <person name="Bluhm B."/>
            <person name="Cannon C."/>
            <person name="Castanera R."/>
            <person name="Culley D."/>
            <person name="Daum C."/>
            <person name="Ezra D."/>
            <person name="Gonzalez J."/>
            <person name="Henrissat B."/>
            <person name="Kuo A."/>
            <person name="Liang C."/>
            <person name="Lipzen A."/>
            <person name="Lutzoni F."/>
            <person name="Magnuson J."/>
            <person name="Mondo S."/>
            <person name="Nolan M."/>
            <person name="Ohm R."/>
            <person name="Pangilinan J."/>
            <person name="Park H.-J."/>
            <person name="Ramirez L."/>
            <person name="Alfaro M."/>
            <person name="Sun H."/>
            <person name="Tritt A."/>
            <person name="Yoshinaga Y."/>
            <person name="Zwiers L.-H."/>
            <person name="Turgeon B."/>
            <person name="Goodwin S."/>
            <person name="Spatafora J."/>
            <person name="Crous P."/>
            <person name="Grigoriev I."/>
        </authorList>
    </citation>
    <scope>NUCLEOTIDE SEQUENCE</scope>
    <source>
        <strain evidence="6">CBS 119687</strain>
    </source>
</reference>
<gene>
    <name evidence="6" type="ORF">P153DRAFT_279795</name>
</gene>
<dbReference type="PANTHER" id="PTHR39399">
    <property type="entry name" value="PROTEIN ZPS1"/>
    <property type="match status" value="1"/>
</dbReference>
<dbReference type="GO" id="GO:0008237">
    <property type="term" value="F:metallopeptidase activity"/>
    <property type="evidence" value="ECO:0007669"/>
    <property type="project" value="InterPro"/>
</dbReference>